<keyword evidence="3" id="KW-1185">Reference proteome</keyword>
<proteinExistence type="predicted"/>
<dbReference type="InterPro" id="IPR019267">
    <property type="entry name" value="CRISPR-assoc_Cas6_C"/>
</dbReference>
<dbReference type="Proteomes" id="UP000031433">
    <property type="component" value="Unassembled WGS sequence"/>
</dbReference>
<feature type="domain" description="CRISPR-associated protein Cas6 C-terminal" evidence="1">
    <location>
        <begin position="182"/>
        <end position="299"/>
    </location>
</feature>
<dbReference type="Gene3D" id="3.30.70.1900">
    <property type="match status" value="1"/>
</dbReference>
<evidence type="ECO:0000313" key="2">
    <source>
        <dbReference type="EMBL" id="KIE42776.1"/>
    </source>
</evidence>
<evidence type="ECO:0000259" key="1">
    <source>
        <dbReference type="Pfam" id="PF10040"/>
    </source>
</evidence>
<gene>
    <name evidence="2" type="ORF">SE37_09090</name>
</gene>
<sequence length="307" mass="33047">MGAVIDITFVKLLLSGVIRGSVRDPYALYRCREHFQAWLLRLSGCGGEGCPRCREGSCAYGSAFLQPLGNDPATVRRHQKPPVPFAFTFPVLGDRPEFEVGLTLVGTAITHATLLVKAFAGMLGDRGFTGVTAELARVESAGYFGERSPCLTDEGATAGAGPTILSGTGLMDNRILGEALSLSFVTPLKIIQDGAPLQSFSFSVFARALMRRVSALASAYCDREIDDDFRWLAQLSANVKPIGQAVRWTDWREADRRGRYGGLVGDAVFAVNDVEEFIPYLLVGEYLGAGKGAPFGMGRFHLLGDVG</sequence>
<name>A0A0C1QX76_9BACT</name>
<dbReference type="Pfam" id="PF10040">
    <property type="entry name" value="CRISPR_Cas6"/>
    <property type="match status" value="1"/>
</dbReference>
<dbReference type="AlphaFoldDB" id="A0A0C1QX76"/>
<accession>A0A0C1QX76</accession>
<protein>
    <recommendedName>
        <fullName evidence="1">CRISPR-associated protein Cas6 C-terminal domain-containing protein</fullName>
    </recommendedName>
</protein>
<evidence type="ECO:0000313" key="3">
    <source>
        <dbReference type="Proteomes" id="UP000031433"/>
    </source>
</evidence>
<dbReference type="RefSeq" id="WP_039645647.1">
    <property type="nucleotide sequence ID" value="NZ_JXBL01000001.1"/>
</dbReference>
<dbReference type="EMBL" id="JXBL01000001">
    <property type="protein sequence ID" value="KIE42776.1"/>
    <property type="molecule type" value="Genomic_DNA"/>
</dbReference>
<reference evidence="2 3" key="1">
    <citation type="submission" date="2015-01" db="EMBL/GenBank/DDBJ databases">
        <title>Genome sequence of the anaerobic bacterium Geobacter soli GSS01, a dissimilatory Fe(III) reducer from soil.</title>
        <authorList>
            <person name="Yang G."/>
            <person name="Zhou S."/>
        </authorList>
    </citation>
    <scope>NUCLEOTIDE SEQUENCE [LARGE SCALE GENOMIC DNA]</scope>
    <source>
        <strain evidence="2 3">GSS01</strain>
    </source>
</reference>
<organism evidence="2 3">
    <name type="scientific">Geobacter soli</name>
    <dbReference type="NCBI Taxonomy" id="1510391"/>
    <lineage>
        <taxon>Bacteria</taxon>
        <taxon>Pseudomonadati</taxon>
        <taxon>Thermodesulfobacteriota</taxon>
        <taxon>Desulfuromonadia</taxon>
        <taxon>Geobacterales</taxon>
        <taxon>Geobacteraceae</taxon>
        <taxon>Geobacter</taxon>
    </lineage>
</organism>
<comment type="caution">
    <text evidence="2">The sequence shown here is derived from an EMBL/GenBank/DDBJ whole genome shotgun (WGS) entry which is preliminary data.</text>
</comment>